<dbReference type="AlphaFoldDB" id="A0A7C8M981"/>
<dbReference type="InterPro" id="IPR021842">
    <property type="entry name" value="DUF3435"/>
</dbReference>
<proteinExistence type="predicted"/>
<dbReference type="EMBL" id="JAADJZ010000010">
    <property type="protein sequence ID" value="KAF2872039.1"/>
    <property type="molecule type" value="Genomic_DNA"/>
</dbReference>
<dbReference type="PANTHER" id="PTHR37535">
    <property type="entry name" value="FLUG DOMAIN PROTEIN"/>
    <property type="match status" value="1"/>
</dbReference>
<dbReference type="Proteomes" id="UP000481861">
    <property type="component" value="Unassembled WGS sequence"/>
</dbReference>
<evidence type="ECO:0008006" key="3">
    <source>
        <dbReference type="Google" id="ProtNLM"/>
    </source>
</evidence>
<comment type="caution">
    <text evidence="1">The sequence shown here is derived from an EMBL/GenBank/DDBJ whole genome shotgun (WGS) entry which is preliminary data.</text>
</comment>
<protein>
    <recommendedName>
        <fullName evidence="3">Tyr recombinase domain-containing protein</fullName>
    </recommendedName>
</protein>
<dbReference type="PANTHER" id="PTHR37535:SF3">
    <property type="entry name" value="FLUG DOMAIN-CONTAINING PROTEIN"/>
    <property type="match status" value="1"/>
</dbReference>
<name>A0A7C8M981_9PLEO</name>
<accession>A0A7C8M981</accession>
<reference evidence="1 2" key="1">
    <citation type="submission" date="2020-01" db="EMBL/GenBank/DDBJ databases">
        <authorList>
            <consortium name="DOE Joint Genome Institute"/>
            <person name="Haridas S."/>
            <person name="Albert R."/>
            <person name="Binder M."/>
            <person name="Bloem J."/>
            <person name="Labutti K."/>
            <person name="Salamov A."/>
            <person name="Andreopoulos B."/>
            <person name="Baker S.E."/>
            <person name="Barry K."/>
            <person name="Bills G."/>
            <person name="Bluhm B.H."/>
            <person name="Cannon C."/>
            <person name="Castanera R."/>
            <person name="Culley D.E."/>
            <person name="Daum C."/>
            <person name="Ezra D."/>
            <person name="Gonzalez J.B."/>
            <person name="Henrissat B."/>
            <person name="Kuo A."/>
            <person name="Liang C."/>
            <person name="Lipzen A."/>
            <person name="Lutzoni F."/>
            <person name="Magnuson J."/>
            <person name="Mondo S."/>
            <person name="Nolan M."/>
            <person name="Ohm R."/>
            <person name="Pangilinan J."/>
            <person name="Park H.-J.H."/>
            <person name="Ramirez L."/>
            <person name="Alfaro M."/>
            <person name="Sun H."/>
            <person name="Tritt A."/>
            <person name="Yoshinaga Y."/>
            <person name="Zwiers L.-H.L."/>
            <person name="Turgeon B.G."/>
            <person name="Goodwin S.B."/>
            <person name="Spatafora J.W."/>
            <person name="Crous P.W."/>
            <person name="Grigoriev I.V."/>
        </authorList>
    </citation>
    <scope>NUCLEOTIDE SEQUENCE [LARGE SCALE GENOMIC DNA]</scope>
    <source>
        <strain evidence="1 2">CBS 611.86</strain>
    </source>
</reference>
<dbReference type="Pfam" id="PF11917">
    <property type="entry name" value="DUF3435"/>
    <property type="match status" value="1"/>
</dbReference>
<keyword evidence="2" id="KW-1185">Reference proteome</keyword>
<evidence type="ECO:0000313" key="2">
    <source>
        <dbReference type="Proteomes" id="UP000481861"/>
    </source>
</evidence>
<sequence>MNWIKAYLSWRSKTAQSKLGKHIAMTTLLKELEQLQRVVRLVTGHSYDPKVKIELKSHVQRLVKSGNVSTKAKEKSLALSRDSEEILNFLWRYDEYTFAHPRIMIQLTFWLLISSIWGLRPGEVVESSCHRLSNEGLKYKDITFSLARRNGTLQYQILIALWNRKFHRDHENAVQSITLSEETDPGKRFVCPVRWFLSLALADEVFVQCKDPADFEDRWIQDGCNSRQFRIREDKQELPILRKLDLYKISEDRIMSATSVGTYLRSLGQRCGYSQDVTCYAFRRGFANGVDGKYHNSHYLDIS</sequence>
<organism evidence="1 2">
    <name type="scientific">Massariosphaeria phaeospora</name>
    <dbReference type="NCBI Taxonomy" id="100035"/>
    <lineage>
        <taxon>Eukaryota</taxon>
        <taxon>Fungi</taxon>
        <taxon>Dikarya</taxon>
        <taxon>Ascomycota</taxon>
        <taxon>Pezizomycotina</taxon>
        <taxon>Dothideomycetes</taxon>
        <taxon>Pleosporomycetidae</taxon>
        <taxon>Pleosporales</taxon>
        <taxon>Pleosporales incertae sedis</taxon>
        <taxon>Massariosphaeria</taxon>
    </lineage>
</organism>
<dbReference type="OrthoDB" id="3943630at2759"/>
<gene>
    <name evidence="1" type="ORF">BDV95DRAFT_493419</name>
</gene>
<evidence type="ECO:0000313" key="1">
    <source>
        <dbReference type="EMBL" id="KAF2872039.1"/>
    </source>
</evidence>